<keyword evidence="7" id="KW-0812">Transmembrane</keyword>
<keyword evidence="2 7" id="KW-0472">Membrane</keyword>
<dbReference type="GO" id="GO:0050839">
    <property type="term" value="F:cell adhesion molecule binding"/>
    <property type="evidence" value="ECO:0007669"/>
    <property type="project" value="TreeGrafter"/>
</dbReference>
<protein>
    <submittedName>
        <fullName evidence="11">Uncharacterized protein LOC110987696 isoform X2</fullName>
    </submittedName>
</protein>
<evidence type="ECO:0000256" key="4">
    <source>
        <dbReference type="ARBA" id="ARBA00023180"/>
    </source>
</evidence>
<dbReference type="InterPro" id="IPR036179">
    <property type="entry name" value="Ig-like_dom_sf"/>
</dbReference>
<organism evidence="10 11">
    <name type="scientific">Acanthaster planci</name>
    <name type="common">Crown-of-thorns starfish</name>
    <dbReference type="NCBI Taxonomy" id="133434"/>
    <lineage>
        <taxon>Eukaryota</taxon>
        <taxon>Metazoa</taxon>
        <taxon>Echinodermata</taxon>
        <taxon>Eleutherozoa</taxon>
        <taxon>Asterozoa</taxon>
        <taxon>Asteroidea</taxon>
        <taxon>Valvatacea</taxon>
        <taxon>Valvatida</taxon>
        <taxon>Acanthasteridae</taxon>
        <taxon>Acanthaster</taxon>
    </lineage>
</organism>
<dbReference type="OrthoDB" id="10012075at2759"/>
<dbReference type="Pfam" id="PF13927">
    <property type="entry name" value="Ig_3"/>
    <property type="match status" value="1"/>
</dbReference>
<proteinExistence type="predicted"/>
<sequence length="335" mass="37494">MLQANYRHCERFGLLPLALLSDKMKIFSILLLLLCLWRNSTASSDPEEKTVWSGVPVNFTCQQSKNDNPWFGWYVNGVIITSSEVSYKLYPSRESGPSWARIESSILQITPLKTQTNLNLSCNIIYRAGTRKEAWMLRVLDPPSIVSGQTSQPLSTTLWCEADANPPANISWIDPRKNHILSETTVLGDNPQGQGNLTRSELPVDHTNTGNRGVYKCIAQNTIGRAEALIDLFVTDGKRLFYVIGLPLLIGSICCSCFAVVAVCYSRSQKKKQKTTENDSDRTYAVAHPEEPRGVVSILDSVMSTRSRSELPATPKRQQSPDISRRPRMSLPRVY</sequence>
<dbReference type="Gene3D" id="2.60.40.10">
    <property type="entry name" value="Immunoglobulins"/>
    <property type="match status" value="2"/>
</dbReference>
<dbReference type="AlphaFoldDB" id="A0A8B7ZMS2"/>
<accession>A0A8B7ZMS2</accession>
<feature type="transmembrane region" description="Helical" evidence="7">
    <location>
        <begin position="240"/>
        <end position="265"/>
    </location>
</feature>
<keyword evidence="10" id="KW-1185">Reference proteome</keyword>
<evidence type="ECO:0000256" key="7">
    <source>
        <dbReference type="SAM" id="Phobius"/>
    </source>
</evidence>
<dbReference type="GO" id="GO:0005886">
    <property type="term" value="C:plasma membrane"/>
    <property type="evidence" value="ECO:0007669"/>
    <property type="project" value="TreeGrafter"/>
</dbReference>
<dbReference type="InterPro" id="IPR003599">
    <property type="entry name" value="Ig_sub"/>
</dbReference>
<gene>
    <name evidence="11" type="primary">LOC110987696</name>
</gene>
<evidence type="ECO:0000259" key="9">
    <source>
        <dbReference type="PROSITE" id="PS50835"/>
    </source>
</evidence>
<dbReference type="SUPFAM" id="SSF48726">
    <property type="entry name" value="Immunoglobulin"/>
    <property type="match status" value="1"/>
</dbReference>
<keyword evidence="4" id="KW-0325">Glycoprotein</keyword>
<dbReference type="GeneID" id="110987696"/>
<dbReference type="PROSITE" id="PS50835">
    <property type="entry name" value="IG_LIKE"/>
    <property type="match status" value="1"/>
</dbReference>
<evidence type="ECO:0000256" key="2">
    <source>
        <dbReference type="ARBA" id="ARBA00023136"/>
    </source>
</evidence>
<name>A0A8B7ZMS2_ACAPL</name>
<evidence type="ECO:0000256" key="1">
    <source>
        <dbReference type="ARBA" id="ARBA00004479"/>
    </source>
</evidence>
<evidence type="ECO:0000256" key="8">
    <source>
        <dbReference type="SAM" id="SignalP"/>
    </source>
</evidence>
<dbReference type="SMART" id="SM00409">
    <property type="entry name" value="IG"/>
    <property type="match status" value="2"/>
</dbReference>
<dbReference type="GO" id="GO:0098609">
    <property type="term" value="P:cell-cell adhesion"/>
    <property type="evidence" value="ECO:0007669"/>
    <property type="project" value="TreeGrafter"/>
</dbReference>
<reference evidence="11" key="1">
    <citation type="submission" date="2025-08" db="UniProtKB">
        <authorList>
            <consortium name="RefSeq"/>
        </authorList>
    </citation>
    <scope>IDENTIFICATION</scope>
</reference>
<feature type="chain" id="PRO_5034813432" evidence="8">
    <location>
        <begin position="43"/>
        <end position="335"/>
    </location>
</feature>
<evidence type="ECO:0000313" key="10">
    <source>
        <dbReference type="Proteomes" id="UP000694845"/>
    </source>
</evidence>
<evidence type="ECO:0000313" key="11">
    <source>
        <dbReference type="RefSeq" id="XP_022106362.1"/>
    </source>
</evidence>
<keyword evidence="8" id="KW-0732">Signal</keyword>
<feature type="signal peptide" evidence="8">
    <location>
        <begin position="1"/>
        <end position="42"/>
    </location>
</feature>
<feature type="region of interest" description="Disordered" evidence="6">
    <location>
        <begin position="304"/>
        <end position="335"/>
    </location>
</feature>
<keyword evidence="5" id="KW-0393">Immunoglobulin domain</keyword>
<dbReference type="InterPro" id="IPR007110">
    <property type="entry name" value="Ig-like_dom"/>
</dbReference>
<evidence type="ECO:0000256" key="6">
    <source>
        <dbReference type="SAM" id="MobiDB-lite"/>
    </source>
</evidence>
<dbReference type="InterPro" id="IPR013783">
    <property type="entry name" value="Ig-like_fold"/>
</dbReference>
<dbReference type="InterPro" id="IPR051275">
    <property type="entry name" value="Cell_adhesion_signaling"/>
</dbReference>
<dbReference type="PANTHER" id="PTHR11640:SF31">
    <property type="entry name" value="IRREGULAR CHIASM C-ROUGHEST PROTEIN-RELATED"/>
    <property type="match status" value="1"/>
</dbReference>
<keyword evidence="7" id="KW-1133">Transmembrane helix</keyword>
<dbReference type="GO" id="GO:0005911">
    <property type="term" value="C:cell-cell junction"/>
    <property type="evidence" value="ECO:0007669"/>
    <property type="project" value="TreeGrafter"/>
</dbReference>
<dbReference type="Proteomes" id="UP000694845">
    <property type="component" value="Unplaced"/>
</dbReference>
<keyword evidence="3" id="KW-1015">Disulfide bond</keyword>
<dbReference type="InterPro" id="IPR003598">
    <property type="entry name" value="Ig_sub2"/>
</dbReference>
<evidence type="ECO:0000256" key="3">
    <source>
        <dbReference type="ARBA" id="ARBA00023157"/>
    </source>
</evidence>
<dbReference type="SMART" id="SM00408">
    <property type="entry name" value="IGc2"/>
    <property type="match status" value="1"/>
</dbReference>
<feature type="domain" description="Ig-like" evidence="9">
    <location>
        <begin position="143"/>
        <end position="235"/>
    </location>
</feature>
<comment type="subcellular location">
    <subcellularLocation>
        <location evidence="1">Membrane</location>
        <topology evidence="1">Single-pass type I membrane protein</topology>
    </subcellularLocation>
</comment>
<dbReference type="PANTHER" id="PTHR11640">
    <property type="entry name" value="NEPHRIN"/>
    <property type="match status" value="1"/>
</dbReference>
<evidence type="ECO:0000256" key="5">
    <source>
        <dbReference type="ARBA" id="ARBA00023319"/>
    </source>
</evidence>
<dbReference type="RefSeq" id="XP_022106362.1">
    <property type="nucleotide sequence ID" value="XM_022250670.1"/>
</dbReference>